<dbReference type="GO" id="GO:0052621">
    <property type="term" value="F:diguanylate cyclase activity"/>
    <property type="evidence" value="ECO:0007669"/>
    <property type="project" value="UniProtKB-EC"/>
</dbReference>
<comment type="cofactor">
    <cofactor evidence="1">
        <name>Mg(2+)</name>
        <dbReference type="ChEBI" id="CHEBI:18420"/>
    </cofactor>
</comment>
<dbReference type="InterPro" id="IPR050469">
    <property type="entry name" value="Diguanylate_Cyclase"/>
</dbReference>
<reference evidence="5 6" key="1">
    <citation type="journal article" date="2014" name="J Genomics">
        <title>Draft Genome Sequence of the Extremely Halophilic Phototrophic Purple Sulfur Bacterium Halorhodospira halochloris.</title>
        <authorList>
            <person name="Singh K.S."/>
            <person name="Kirksey J."/>
            <person name="Hoff W.D."/>
            <person name="Deole R."/>
        </authorList>
    </citation>
    <scope>NUCLEOTIDE SEQUENCE [LARGE SCALE GENOMIC DNA]</scope>
    <source>
        <strain evidence="5 6">A</strain>
    </source>
</reference>
<reference evidence="6" key="2">
    <citation type="submission" date="2014-02" db="EMBL/GenBank/DDBJ databases">
        <title>Draft Genome Sequence of extremely halophilic bacteria Halorhodospira halochloris.</title>
        <authorList>
            <person name="Singh K.S."/>
        </authorList>
    </citation>
    <scope>NUCLEOTIDE SEQUENCE [LARGE SCALE GENOMIC DNA]</scope>
    <source>
        <strain evidence="6">A</strain>
    </source>
</reference>
<dbReference type="InterPro" id="IPR029787">
    <property type="entry name" value="Nucleotide_cyclase"/>
</dbReference>
<dbReference type="NCBIfam" id="TIGR00254">
    <property type="entry name" value="GGDEF"/>
    <property type="match status" value="1"/>
</dbReference>
<sequence length="308" mass="34368">MLEQANNGDNTLMASPQLLQGGLARSERHTPSVPTLTPAMILHRLQTTLELEELLEIFSNALAGMVPHDGLTFDHPDMGIHISQGRLSRHVCSYNLMVERTEIGQLRLLRGRKFKEPELIALEEALSMLTYPLRNALLYRQALTSAQTDPLTGLLNRTSMTRMLDRELAVATRSGRQVCMLVVDVDFFKQVNDTHGHQAGDHVLVAVAERLRALTRKSDMVFRYGGEEFVIVISETDAESAATAAERVQEVIRSAPHTLDAGQQIRITASIGVAMQRPNDSPASLFKRADQAMYRAKNSGRDRIEWED</sequence>
<dbReference type="GO" id="GO:0043709">
    <property type="term" value="P:cell adhesion involved in single-species biofilm formation"/>
    <property type="evidence" value="ECO:0007669"/>
    <property type="project" value="TreeGrafter"/>
</dbReference>
<gene>
    <name evidence="5" type="ORF">M911_07525</name>
</gene>
<comment type="catalytic activity">
    <reaction evidence="3">
        <text>2 GTP = 3',3'-c-di-GMP + 2 diphosphate</text>
        <dbReference type="Rhea" id="RHEA:24898"/>
        <dbReference type="ChEBI" id="CHEBI:33019"/>
        <dbReference type="ChEBI" id="CHEBI:37565"/>
        <dbReference type="ChEBI" id="CHEBI:58805"/>
        <dbReference type="EC" id="2.7.7.65"/>
    </reaction>
</comment>
<dbReference type="FunFam" id="3.30.70.270:FF:000001">
    <property type="entry name" value="Diguanylate cyclase domain protein"/>
    <property type="match status" value="1"/>
</dbReference>
<protein>
    <recommendedName>
        <fullName evidence="2">diguanylate cyclase</fullName>
        <ecNumber evidence="2">2.7.7.65</ecNumber>
    </recommendedName>
</protein>
<dbReference type="OrthoDB" id="9812260at2"/>
<dbReference type="Pfam" id="PF00990">
    <property type="entry name" value="GGDEF"/>
    <property type="match status" value="1"/>
</dbReference>
<feature type="domain" description="GGDEF" evidence="4">
    <location>
        <begin position="176"/>
        <end position="308"/>
    </location>
</feature>
<evidence type="ECO:0000256" key="1">
    <source>
        <dbReference type="ARBA" id="ARBA00001946"/>
    </source>
</evidence>
<dbReference type="HOGENOM" id="CLU_000445_11_5_6"/>
<evidence type="ECO:0000256" key="3">
    <source>
        <dbReference type="ARBA" id="ARBA00034247"/>
    </source>
</evidence>
<keyword evidence="6" id="KW-1185">Reference proteome</keyword>
<dbReference type="EMBL" id="CP007268">
    <property type="protein sequence ID" value="AHK79031.1"/>
    <property type="molecule type" value="Genomic_DNA"/>
</dbReference>
<organism evidence="5 6">
    <name type="scientific">Ectothiorhodospira haloalkaliphila</name>
    <dbReference type="NCBI Taxonomy" id="421628"/>
    <lineage>
        <taxon>Bacteria</taxon>
        <taxon>Pseudomonadati</taxon>
        <taxon>Pseudomonadota</taxon>
        <taxon>Gammaproteobacteria</taxon>
        <taxon>Chromatiales</taxon>
        <taxon>Ectothiorhodospiraceae</taxon>
        <taxon>Ectothiorhodospira</taxon>
    </lineage>
</organism>
<dbReference type="SUPFAM" id="SSF55073">
    <property type="entry name" value="Nucleotide cyclase"/>
    <property type="match status" value="1"/>
</dbReference>
<evidence type="ECO:0000313" key="6">
    <source>
        <dbReference type="Proteomes" id="UP000019442"/>
    </source>
</evidence>
<dbReference type="EC" id="2.7.7.65" evidence="2"/>
<dbReference type="AlphaFoldDB" id="W8KTX3"/>
<evidence type="ECO:0000313" key="5">
    <source>
        <dbReference type="EMBL" id="AHK79031.1"/>
    </source>
</evidence>
<dbReference type="Proteomes" id="UP000019442">
    <property type="component" value="Chromosome"/>
</dbReference>
<dbReference type="KEGG" id="hhc:M911_07525"/>
<evidence type="ECO:0000259" key="4">
    <source>
        <dbReference type="PROSITE" id="PS50887"/>
    </source>
</evidence>
<dbReference type="InterPro" id="IPR043128">
    <property type="entry name" value="Rev_trsase/Diguanyl_cyclase"/>
</dbReference>
<dbReference type="Gene3D" id="3.30.70.270">
    <property type="match status" value="1"/>
</dbReference>
<dbReference type="GO" id="GO:0005886">
    <property type="term" value="C:plasma membrane"/>
    <property type="evidence" value="ECO:0007669"/>
    <property type="project" value="TreeGrafter"/>
</dbReference>
<dbReference type="InterPro" id="IPR000160">
    <property type="entry name" value="GGDEF_dom"/>
</dbReference>
<name>W8KTX3_9GAMM</name>
<dbReference type="PANTHER" id="PTHR45138">
    <property type="entry name" value="REGULATORY COMPONENTS OF SENSORY TRANSDUCTION SYSTEM"/>
    <property type="match status" value="1"/>
</dbReference>
<dbReference type="SMART" id="SM00267">
    <property type="entry name" value="GGDEF"/>
    <property type="match status" value="1"/>
</dbReference>
<accession>W8KTX3</accession>
<dbReference type="PANTHER" id="PTHR45138:SF9">
    <property type="entry name" value="DIGUANYLATE CYCLASE DGCM-RELATED"/>
    <property type="match status" value="1"/>
</dbReference>
<evidence type="ECO:0000256" key="2">
    <source>
        <dbReference type="ARBA" id="ARBA00012528"/>
    </source>
</evidence>
<dbReference type="GO" id="GO:1902201">
    <property type="term" value="P:negative regulation of bacterial-type flagellum-dependent cell motility"/>
    <property type="evidence" value="ECO:0007669"/>
    <property type="project" value="TreeGrafter"/>
</dbReference>
<proteinExistence type="predicted"/>
<dbReference type="PATRIC" id="fig|1354791.3.peg.1961"/>
<dbReference type="CDD" id="cd01949">
    <property type="entry name" value="GGDEF"/>
    <property type="match status" value="1"/>
</dbReference>
<dbReference type="PROSITE" id="PS50887">
    <property type="entry name" value="GGDEF"/>
    <property type="match status" value="1"/>
</dbReference>